<dbReference type="RefSeq" id="WP_126832092.1">
    <property type="nucleotide sequence ID" value="NZ_PIPT01000001.1"/>
</dbReference>
<feature type="transmembrane region" description="Helical" evidence="6">
    <location>
        <begin position="106"/>
        <end position="127"/>
    </location>
</feature>
<dbReference type="PIRSF" id="PIRSF005859">
    <property type="entry name" value="PBR"/>
    <property type="match status" value="1"/>
</dbReference>
<comment type="caution">
    <text evidence="7">The sequence shown here is derived from an EMBL/GenBank/DDBJ whole genome shotgun (WGS) entry which is preliminary data.</text>
</comment>
<proteinExistence type="inferred from homology"/>
<protein>
    <submittedName>
        <fullName evidence="7">Sensory protein</fullName>
    </submittedName>
</protein>
<evidence type="ECO:0000313" key="7">
    <source>
        <dbReference type="EMBL" id="RUO50597.1"/>
    </source>
</evidence>
<dbReference type="PANTHER" id="PTHR10057:SF0">
    <property type="entry name" value="TRANSLOCATOR PROTEIN"/>
    <property type="match status" value="1"/>
</dbReference>
<feature type="transmembrane region" description="Helical" evidence="6">
    <location>
        <begin position="46"/>
        <end position="69"/>
    </location>
</feature>
<dbReference type="FunFam" id="1.20.1260.100:FF:000001">
    <property type="entry name" value="translocator protein 2"/>
    <property type="match status" value="1"/>
</dbReference>
<organism evidence="7 8">
    <name type="scientific">Pseudidiomarina aquimaris</name>
    <dbReference type="NCBI Taxonomy" id="641841"/>
    <lineage>
        <taxon>Bacteria</taxon>
        <taxon>Pseudomonadati</taxon>
        <taxon>Pseudomonadota</taxon>
        <taxon>Gammaproteobacteria</taxon>
        <taxon>Alteromonadales</taxon>
        <taxon>Idiomarinaceae</taxon>
        <taxon>Pseudidiomarina</taxon>
    </lineage>
</organism>
<evidence type="ECO:0000256" key="2">
    <source>
        <dbReference type="ARBA" id="ARBA00007524"/>
    </source>
</evidence>
<dbReference type="InterPro" id="IPR004307">
    <property type="entry name" value="TspO_MBR"/>
</dbReference>
<sequence>MPIMKQIGGLLAWLALSFVVAGIGGWGSANAPVFYRELMLPGWAPPAWLFGPVWTALYTMMAVSAWLIWREFGFQGQAKRALQVNFVQLGLNMLWSWLFFAWYLGAISFVEIILLWGTIVATIVLYWRLNKAAAILLLPYLAWVTFAALLNFSIWQLNPGTL</sequence>
<evidence type="ECO:0000313" key="8">
    <source>
        <dbReference type="Proteomes" id="UP000286678"/>
    </source>
</evidence>
<dbReference type="Proteomes" id="UP000286678">
    <property type="component" value="Unassembled WGS sequence"/>
</dbReference>
<dbReference type="GO" id="GO:0033013">
    <property type="term" value="P:tetrapyrrole metabolic process"/>
    <property type="evidence" value="ECO:0007669"/>
    <property type="project" value="UniProtKB-ARBA"/>
</dbReference>
<accession>A0A432XPG8</accession>
<reference evidence="8" key="1">
    <citation type="journal article" date="2018" name="Front. Microbiol.">
        <title>Genome-Based Analysis Reveals the Taxonomy and Diversity of the Family Idiomarinaceae.</title>
        <authorList>
            <person name="Liu Y."/>
            <person name="Lai Q."/>
            <person name="Shao Z."/>
        </authorList>
    </citation>
    <scope>NUCLEOTIDE SEQUENCE [LARGE SCALE GENOMIC DNA]</scope>
    <source>
        <strain evidence="8">SW15</strain>
    </source>
</reference>
<dbReference type="EMBL" id="PIPT01000001">
    <property type="protein sequence ID" value="RUO50597.1"/>
    <property type="molecule type" value="Genomic_DNA"/>
</dbReference>
<dbReference type="Gene3D" id="1.20.1260.100">
    <property type="entry name" value="TspO/MBR protein"/>
    <property type="match status" value="1"/>
</dbReference>
<dbReference type="InterPro" id="IPR038330">
    <property type="entry name" value="TspO/MBR-related_sf"/>
</dbReference>
<evidence type="ECO:0000256" key="6">
    <source>
        <dbReference type="SAM" id="Phobius"/>
    </source>
</evidence>
<keyword evidence="3 6" id="KW-0812">Transmembrane</keyword>
<name>A0A432XPG8_9GAMM</name>
<evidence type="ECO:0000256" key="1">
    <source>
        <dbReference type="ARBA" id="ARBA00004141"/>
    </source>
</evidence>
<dbReference type="PANTHER" id="PTHR10057">
    <property type="entry name" value="PERIPHERAL-TYPE BENZODIAZEPINE RECEPTOR"/>
    <property type="match status" value="1"/>
</dbReference>
<dbReference type="GO" id="GO:0016020">
    <property type="term" value="C:membrane"/>
    <property type="evidence" value="ECO:0007669"/>
    <property type="project" value="UniProtKB-SubCell"/>
</dbReference>
<evidence type="ECO:0000256" key="5">
    <source>
        <dbReference type="ARBA" id="ARBA00023136"/>
    </source>
</evidence>
<comment type="similarity">
    <text evidence="2">Belongs to the TspO/BZRP family.</text>
</comment>
<dbReference type="AlphaFoldDB" id="A0A432XPG8"/>
<comment type="subcellular location">
    <subcellularLocation>
        <location evidence="1">Membrane</location>
        <topology evidence="1">Multi-pass membrane protein</topology>
    </subcellularLocation>
</comment>
<keyword evidence="5 6" id="KW-0472">Membrane</keyword>
<dbReference type="OrthoDB" id="9795496at2"/>
<feature type="transmembrane region" description="Helical" evidence="6">
    <location>
        <begin position="81"/>
        <end position="100"/>
    </location>
</feature>
<keyword evidence="4 6" id="KW-1133">Transmembrane helix</keyword>
<feature type="transmembrane region" description="Helical" evidence="6">
    <location>
        <begin position="134"/>
        <end position="155"/>
    </location>
</feature>
<dbReference type="Pfam" id="PF03073">
    <property type="entry name" value="TspO_MBR"/>
    <property type="match status" value="1"/>
</dbReference>
<gene>
    <name evidence="7" type="ORF">CWE21_00385</name>
</gene>
<dbReference type="CDD" id="cd15904">
    <property type="entry name" value="TSPO_MBR"/>
    <property type="match status" value="1"/>
</dbReference>
<keyword evidence="8" id="KW-1185">Reference proteome</keyword>
<evidence type="ECO:0000256" key="3">
    <source>
        <dbReference type="ARBA" id="ARBA00022692"/>
    </source>
</evidence>
<evidence type="ECO:0000256" key="4">
    <source>
        <dbReference type="ARBA" id="ARBA00022989"/>
    </source>
</evidence>